<evidence type="ECO:0000256" key="1">
    <source>
        <dbReference type="ARBA" id="ARBA00008857"/>
    </source>
</evidence>
<dbReference type="InterPro" id="IPR050090">
    <property type="entry name" value="Tyrosine_recombinase_XerCD"/>
</dbReference>
<gene>
    <name evidence="8" type="ORF">AFK71_12075</name>
</gene>
<dbReference type="InterPro" id="IPR013762">
    <property type="entry name" value="Integrase-like_cat_sf"/>
</dbReference>
<dbReference type="InterPro" id="IPR011010">
    <property type="entry name" value="DNA_brk_join_enz"/>
</dbReference>
<dbReference type="Pfam" id="PF00589">
    <property type="entry name" value="Phage_integrase"/>
    <property type="match status" value="1"/>
</dbReference>
<dbReference type="InterPro" id="IPR002104">
    <property type="entry name" value="Integrase_catalytic"/>
</dbReference>
<dbReference type="Proteomes" id="UP000036780">
    <property type="component" value="Unassembled WGS sequence"/>
</dbReference>
<dbReference type="InterPro" id="IPR004107">
    <property type="entry name" value="Integrase_SAM-like_N"/>
</dbReference>
<dbReference type="AlphaFoldDB" id="A0A0L0QKV1"/>
<evidence type="ECO:0000256" key="3">
    <source>
        <dbReference type="ARBA" id="ARBA00023125"/>
    </source>
</evidence>
<keyword evidence="9" id="KW-1185">Reference proteome</keyword>
<evidence type="ECO:0000256" key="5">
    <source>
        <dbReference type="PROSITE-ProRule" id="PRU01248"/>
    </source>
</evidence>
<sequence length="425" mass="49839">MAKTKYKGVYTDNKGNFFYNIELGVDKITGERIQKKSRKNANGEKFKSAREANKEATRIRNEYLSQNGYANYRLTFGEFMDLFFLPYYQSSVEEDTWASRKHAFELIRDRFSDKRLRDIDVRDCESFRTWLLNETGYSQNYSALLYGGFRQALEYAVNLEFLEKNISKKTKAIPKAKSVVGFWTKEEFEKVISMIYTHNFYEHMCFVAIWLYYMTGVRVSEGLALYWNDVDFDKKKLRVHHTLQMKSKKDFKRKPYTKTEDGIRTISLDDDTLAILQNWKQVQSEHGIDNFILSYTGLPVHRSTIHRIVQRYAKIAKVTVIQAKGLRHSHVSYLINEFNADVLVVSRRLGHSSPEITLKHYAHLWSRNDEPLAEKMAGNIKFNFSKETYMDFNGNQDIKMELVPYQNPAIRESKLSESSDSKGSR</sequence>
<proteinExistence type="inferred from homology"/>
<protein>
    <submittedName>
        <fullName evidence="8">Integrase</fullName>
    </submittedName>
</protein>
<keyword evidence="3 5" id="KW-0238">DNA-binding</keyword>
<dbReference type="InterPro" id="IPR044068">
    <property type="entry name" value="CB"/>
</dbReference>
<keyword evidence="4" id="KW-0233">DNA recombination</keyword>
<name>A0A0L0QKV1_VIRPA</name>
<feature type="domain" description="Tyr recombinase" evidence="6">
    <location>
        <begin position="178"/>
        <end position="377"/>
    </location>
</feature>
<dbReference type="OrthoDB" id="9803188at2"/>
<evidence type="ECO:0000259" key="7">
    <source>
        <dbReference type="PROSITE" id="PS51900"/>
    </source>
</evidence>
<dbReference type="PANTHER" id="PTHR30349">
    <property type="entry name" value="PHAGE INTEGRASE-RELATED"/>
    <property type="match status" value="1"/>
</dbReference>
<evidence type="ECO:0000313" key="8">
    <source>
        <dbReference type="EMBL" id="KNE19255.1"/>
    </source>
</evidence>
<dbReference type="Gene3D" id="1.10.443.10">
    <property type="entry name" value="Intergrase catalytic core"/>
    <property type="match status" value="1"/>
</dbReference>
<evidence type="ECO:0000259" key="6">
    <source>
        <dbReference type="PROSITE" id="PS51898"/>
    </source>
</evidence>
<dbReference type="PROSITE" id="PS51898">
    <property type="entry name" value="TYR_RECOMBINASE"/>
    <property type="match status" value="1"/>
</dbReference>
<evidence type="ECO:0000313" key="9">
    <source>
        <dbReference type="Proteomes" id="UP000036780"/>
    </source>
</evidence>
<dbReference type="EMBL" id="LGTO01000007">
    <property type="protein sequence ID" value="KNE19255.1"/>
    <property type="molecule type" value="Genomic_DNA"/>
</dbReference>
<dbReference type="GO" id="GO:0015074">
    <property type="term" value="P:DNA integration"/>
    <property type="evidence" value="ECO:0007669"/>
    <property type="project" value="UniProtKB-KW"/>
</dbReference>
<dbReference type="Gene3D" id="1.10.150.130">
    <property type="match status" value="1"/>
</dbReference>
<dbReference type="CDD" id="cd01189">
    <property type="entry name" value="INT_ICEBs1_C_like"/>
    <property type="match status" value="1"/>
</dbReference>
<keyword evidence="2" id="KW-0229">DNA integration</keyword>
<dbReference type="Pfam" id="PF14659">
    <property type="entry name" value="Phage_int_SAM_3"/>
    <property type="match status" value="1"/>
</dbReference>
<dbReference type="GO" id="GO:0006310">
    <property type="term" value="P:DNA recombination"/>
    <property type="evidence" value="ECO:0007669"/>
    <property type="project" value="UniProtKB-KW"/>
</dbReference>
<dbReference type="PANTHER" id="PTHR30349:SF64">
    <property type="entry name" value="PROPHAGE INTEGRASE INTD-RELATED"/>
    <property type="match status" value="1"/>
</dbReference>
<dbReference type="GeneID" id="66872331"/>
<comment type="caution">
    <text evidence="8">The sequence shown here is derived from an EMBL/GenBank/DDBJ whole genome shotgun (WGS) entry which is preliminary data.</text>
</comment>
<dbReference type="RefSeq" id="WP_050351777.1">
    <property type="nucleotide sequence ID" value="NZ_BOSN01000006.1"/>
</dbReference>
<accession>A0A0L0QKV1</accession>
<evidence type="ECO:0000256" key="4">
    <source>
        <dbReference type="ARBA" id="ARBA00023172"/>
    </source>
</evidence>
<evidence type="ECO:0000256" key="2">
    <source>
        <dbReference type="ARBA" id="ARBA00022908"/>
    </source>
</evidence>
<organism evidence="8 9">
    <name type="scientific">Virgibacillus pantothenticus</name>
    <dbReference type="NCBI Taxonomy" id="1473"/>
    <lineage>
        <taxon>Bacteria</taxon>
        <taxon>Bacillati</taxon>
        <taxon>Bacillota</taxon>
        <taxon>Bacilli</taxon>
        <taxon>Bacillales</taxon>
        <taxon>Bacillaceae</taxon>
        <taxon>Virgibacillus</taxon>
    </lineage>
</organism>
<dbReference type="InterPro" id="IPR010998">
    <property type="entry name" value="Integrase_recombinase_N"/>
</dbReference>
<feature type="domain" description="Core-binding (CB)" evidence="7">
    <location>
        <begin position="74"/>
        <end position="157"/>
    </location>
</feature>
<comment type="similarity">
    <text evidence="1">Belongs to the 'phage' integrase family.</text>
</comment>
<dbReference type="GO" id="GO:0003677">
    <property type="term" value="F:DNA binding"/>
    <property type="evidence" value="ECO:0007669"/>
    <property type="project" value="UniProtKB-UniRule"/>
</dbReference>
<reference evidence="9" key="1">
    <citation type="submission" date="2015-07" db="EMBL/GenBank/DDBJ databases">
        <title>Fjat-10053 dsm26.</title>
        <authorList>
            <person name="Liu B."/>
            <person name="Wang J."/>
            <person name="Zhu Y."/>
            <person name="Liu G."/>
            <person name="Chen Q."/>
            <person name="Chen Z."/>
            <person name="Lan J."/>
            <person name="Che J."/>
            <person name="Ge C."/>
            <person name="Shi H."/>
            <person name="Pan Z."/>
            <person name="Liu X."/>
        </authorList>
    </citation>
    <scope>NUCLEOTIDE SEQUENCE [LARGE SCALE GENOMIC DNA]</scope>
    <source>
        <strain evidence="9">DSM 26</strain>
    </source>
</reference>
<dbReference type="PATRIC" id="fig|1473.5.peg.978"/>
<dbReference type="SUPFAM" id="SSF56349">
    <property type="entry name" value="DNA breaking-rejoining enzymes"/>
    <property type="match status" value="1"/>
</dbReference>
<dbReference type="PROSITE" id="PS51900">
    <property type="entry name" value="CB"/>
    <property type="match status" value="1"/>
</dbReference>